<keyword evidence="1" id="KW-0479">Metal-binding</keyword>
<dbReference type="PROSITE" id="PS50966">
    <property type="entry name" value="ZF_SWIM"/>
    <property type="match status" value="1"/>
</dbReference>
<evidence type="ECO:0000259" key="2">
    <source>
        <dbReference type="PROSITE" id="PS50966"/>
    </source>
</evidence>
<sequence>MVLSVSTLAREQKKFIIDQLEHIEHSLHPSVTEDEELIRRALFAVRNKSVTFERYVPTTSTLFTTVQDVRPTHVTVHFQEGNIQCNCPQEDWCRHKISVLLSLYQYIDSVQDWTSKWRSKKSVNLHLLASERTPESWLAMVNEVMSHQLQEGRQIEKYLISNIAENAQSKLKKHTPFEREWQPIYNLFIEIAILNKLWQHILESQSNINSDYFEYFFDRRFEVIQNTIHEISGKSRLFATDPFFDALQVLVRELLLERKHHIGRRLNIYLLFWDTIFIEKRRAEEELSILHQYAEDAKKNTNTKLSDDVPLPTVLNVFHIILKDYDSLKNNLTTIQPKEMNIYFGLAKFSYSRNEERAYELILKAMLPHLNEYINNYLLPSQRQVYVRRVHSLFEHINLTEQEELMLFSAFGVYGVQPYSQYLLKVKRYEEWAALHQLYPSSISYLETCGLKEVLEVAPEVTLPLYHYYALEEVNQKSRMNYKQAVRIWKMMKSAAKKCGKTYFWTDYIQSIREQYKRLRALQEELEKGNLLA</sequence>
<evidence type="ECO:0000313" key="3">
    <source>
        <dbReference type="EMBL" id="RNC97227.1"/>
    </source>
</evidence>
<evidence type="ECO:0000256" key="1">
    <source>
        <dbReference type="PROSITE-ProRule" id="PRU00325"/>
    </source>
</evidence>
<dbReference type="Proteomes" id="UP000279909">
    <property type="component" value="Unassembled WGS sequence"/>
</dbReference>
<organism evidence="3 4">
    <name type="scientific">Lysinibacillus halotolerans</name>
    <dbReference type="NCBI Taxonomy" id="1368476"/>
    <lineage>
        <taxon>Bacteria</taxon>
        <taxon>Bacillati</taxon>
        <taxon>Bacillota</taxon>
        <taxon>Bacilli</taxon>
        <taxon>Bacillales</taxon>
        <taxon>Bacillaceae</taxon>
        <taxon>Lysinibacillus</taxon>
    </lineage>
</organism>
<dbReference type="InterPro" id="IPR007527">
    <property type="entry name" value="Znf_SWIM"/>
</dbReference>
<comment type="caution">
    <text evidence="3">The sequence shown here is derived from an EMBL/GenBank/DDBJ whole genome shotgun (WGS) entry which is preliminary data.</text>
</comment>
<feature type="domain" description="SWIM-type" evidence="2">
    <location>
        <begin position="74"/>
        <end position="104"/>
    </location>
</feature>
<dbReference type="EMBL" id="RHLQ01000059">
    <property type="protein sequence ID" value="RNC97227.1"/>
    <property type="molecule type" value="Genomic_DNA"/>
</dbReference>
<name>A0A3M8H441_9BACI</name>
<keyword evidence="1" id="KW-0863">Zinc-finger</keyword>
<dbReference type="OrthoDB" id="7593573at2"/>
<dbReference type="RefSeq" id="WP_122973429.1">
    <property type="nucleotide sequence ID" value="NZ_RHLQ01000059.1"/>
</dbReference>
<keyword evidence="4" id="KW-1185">Reference proteome</keyword>
<protein>
    <recommendedName>
        <fullName evidence="2">SWIM-type domain-containing protein</fullName>
    </recommendedName>
</protein>
<dbReference type="GO" id="GO:0008270">
    <property type="term" value="F:zinc ion binding"/>
    <property type="evidence" value="ECO:0007669"/>
    <property type="project" value="UniProtKB-KW"/>
</dbReference>
<evidence type="ECO:0000313" key="4">
    <source>
        <dbReference type="Proteomes" id="UP000279909"/>
    </source>
</evidence>
<dbReference type="AlphaFoldDB" id="A0A3M8H441"/>
<reference evidence="3 4" key="1">
    <citation type="journal article" date="2014" name="Int. J. Syst. Evol. Microbiol.">
        <title>Lysinibacillus halotolerans sp. nov., isolated from saline-alkaline soil.</title>
        <authorList>
            <person name="Kong D."/>
            <person name="Wang Y."/>
            <person name="Zhao B."/>
            <person name="Li Y."/>
            <person name="Song J."/>
            <person name="Zhai Y."/>
            <person name="Zhang C."/>
            <person name="Wang H."/>
            <person name="Chen X."/>
            <person name="Zhao B."/>
            <person name="Ruan Z."/>
        </authorList>
    </citation>
    <scope>NUCLEOTIDE SEQUENCE [LARGE SCALE GENOMIC DNA]</scope>
    <source>
        <strain evidence="3 4">MCCC 1A12703</strain>
    </source>
</reference>
<accession>A0A3M8H441</accession>
<keyword evidence="1" id="KW-0862">Zinc</keyword>
<proteinExistence type="predicted"/>
<gene>
    <name evidence="3" type="ORF">EC501_16415</name>
</gene>